<evidence type="ECO:0000259" key="3">
    <source>
        <dbReference type="Pfam" id="PF20732"/>
    </source>
</evidence>
<feature type="domain" description="Peptidoglycan beta-N-acetylmuramidase NamZ N-terminal" evidence="2">
    <location>
        <begin position="2"/>
        <end position="70"/>
    </location>
</feature>
<accession>A0AA38CYS2</accession>
<proteinExistence type="predicted"/>
<dbReference type="InterPro" id="IPR048503">
    <property type="entry name" value="NamZ_C"/>
</dbReference>
<keyword evidence="1" id="KW-0812">Transmembrane</keyword>
<sequence length="272" mass="31087">MEDDYASFVGLMDLAMIHGMTFGEIAEYFNEEFDLEADLSVVQMKNYDRSKKYSELELPFVMPSPNMPTTESVDVYPVTGYFETFENISEGRGTAKPFQLIGAEFIDSTQYAKDLNELNLPGVKFRPAAFTPAPGQKVEEELAEGVEVYVTNTDNYDPVYTGLSIIKVINDNYSDNIEWRDDEWLAQLTGKSYIEEDLKNGEEVENIVEKWQPELEEFKETRENYLLYESSNLDEEQRESPLSNSNTIVWTIIGGTILAGLGVLCYIKQRKE</sequence>
<keyword evidence="1" id="KW-0472">Membrane</keyword>
<evidence type="ECO:0000256" key="1">
    <source>
        <dbReference type="SAM" id="Phobius"/>
    </source>
</evidence>
<dbReference type="PANTHER" id="PTHR42915:SF1">
    <property type="entry name" value="PEPTIDOGLYCAN BETA-N-ACETYLMURAMIDASE NAMZ"/>
    <property type="match status" value="1"/>
</dbReference>
<dbReference type="PANTHER" id="PTHR42915">
    <property type="entry name" value="HYPOTHETICAL 460 KDA PROTEIN IN FEUA-SIGW INTERGENIC REGION [PRECURSOR]"/>
    <property type="match status" value="1"/>
</dbReference>
<dbReference type="Proteomes" id="UP001157039">
    <property type="component" value="Unassembled WGS sequence"/>
</dbReference>
<dbReference type="Pfam" id="PF20732">
    <property type="entry name" value="NamZ_C"/>
    <property type="match status" value="1"/>
</dbReference>
<dbReference type="Pfam" id="PF07075">
    <property type="entry name" value="NamZ_N"/>
    <property type="match status" value="1"/>
</dbReference>
<evidence type="ECO:0000259" key="2">
    <source>
        <dbReference type="Pfam" id="PF07075"/>
    </source>
</evidence>
<dbReference type="Gene3D" id="3.90.1150.140">
    <property type="match status" value="1"/>
</dbReference>
<protein>
    <submittedName>
        <fullName evidence="4">Uncharacterized protein</fullName>
    </submittedName>
</protein>
<comment type="caution">
    <text evidence="4">The sequence shown here is derived from an EMBL/GenBank/DDBJ whole genome shotgun (WGS) entry which is preliminary data.</text>
</comment>
<dbReference type="InterPro" id="IPR008302">
    <property type="entry name" value="NamZ"/>
</dbReference>
<reference evidence="4 5" key="1">
    <citation type="journal article" date="2014" name="Int. J. Syst. Evol. Microbiol.">
        <title>Complete genome sequence of Corynebacterium casei LMG S-19264T (=DSM 44701T), isolated from a smear-ripened cheese.</title>
        <authorList>
            <consortium name="US DOE Joint Genome Institute (JGI-PGF)"/>
            <person name="Walter F."/>
            <person name="Albersmeier A."/>
            <person name="Kalinowski J."/>
            <person name="Ruckert C."/>
        </authorList>
    </citation>
    <scope>NUCLEOTIDE SEQUENCE [LARGE SCALE GENOMIC DNA]</scope>
    <source>
        <strain evidence="4 5">NBRC 114545</strain>
    </source>
</reference>
<dbReference type="GO" id="GO:0033922">
    <property type="term" value="F:peptidoglycan beta-N-acetylmuramidase activity"/>
    <property type="evidence" value="ECO:0007669"/>
    <property type="project" value="InterPro"/>
</dbReference>
<dbReference type="AlphaFoldDB" id="A0AA38CYS2"/>
<dbReference type="InterPro" id="IPR048502">
    <property type="entry name" value="NamZ_N"/>
</dbReference>
<keyword evidence="1" id="KW-1133">Transmembrane helix</keyword>
<gene>
    <name evidence="4" type="ORF">GCM10025885_09260</name>
</gene>
<organism evidence="4 5">
    <name type="scientific">Tetragenococcus osmophilus</name>
    <dbReference type="NCBI Taxonomy" id="526944"/>
    <lineage>
        <taxon>Bacteria</taxon>
        <taxon>Bacillati</taxon>
        <taxon>Bacillota</taxon>
        <taxon>Bacilli</taxon>
        <taxon>Lactobacillales</taxon>
        <taxon>Enterococcaceae</taxon>
        <taxon>Tetragenococcus</taxon>
    </lineage>
</organism>
<dbReference type="EMBL" id="BSUW01000001">
    <property type="protein sequence ID" value="GMA71877.1"/>
    <property type="molecule type" value="Genomic_DNA"/>
</dbReference>
<feature type="transmembrane region" description="Helical" evidence="1">
    <location>
        <begin position="248"/>
        <end position="267"/>
    </location>
</feature>
<evidence type="ECO:0000313" key="5">
    <source>
        <dbReference type="Proteomes" id="UP001157039"/>
    </source>
</evidence>
<feature type="domain" description="Peptidoglycan beta-N-acetylmuramidase NamZ C-terminal" evidence="3">
    <location>
        <begin position="75"/>
        <end position="228"/>
    </location>
</feature>
<name>A0AA38CYS2_9ENTE</name>
<evidence type="ECO:0000313" key="4">
    <source>
        <dbReference type="EMBL" id="GMA71877.1"/>
    </source>
</evidence>